<proteinExistence type="predicted"/>
<reference evidence="2 3" key="1">
    <citation type="submission" date="2019-06" db="EMBL/GenBank/DDBJ databases">
        <title>Sorghum-associated microbial communities from plants grown in Nebraska, USA.</title>
        <authorList>
            <person name="Schachtman D."/>
        </authorList>
    </citation>
    <scope>NUCLEOTIDE SEQUENCE [LARGE SCALE GENOMIC DNA]</scope>
    <source>
        <strain evidence="2 3">1209</strain>
    </source>
</reference>
<feature type="signal peptide" evidence="1">
    <location>
        <begin position="1"/>
        <end position="28"/>
    </location>
</feature>
<gene>
    <name evidence="2" type="ORF">FHW36_101515</name>
</gene>
<dbReference type="AlphaFoldDB" id="A0A561Q2K2"/>
<keyword evidence="1" id="KW-0732">Signal</keyword>
<dbReference type="RefSeq" id="WP_145661750.1">
    <property type="nucleotide sequence ID" value="NZ_VIWO01000001.1"/>
</dbReference>
<accession>A0A561Q2K2</accession>
<evidence type="ECO:0000313" key="2">
    <source>
        <dbReference type="EMBL" id="TWF44595.1"/>
    </source>
</evidence>
<organism evidence="2 3">
    <name type="scientific">Chitinophaga polysaccharea</name>
    <dbReference type="NCBI Taxonomy" id="1293035"/>
    <lineage>
        <taxon>Bacteria</taxon>
        <taxon>Pseudomonadati</taxon>
        <taxon>Bacteroidota</taxon>
        <taxon>Chitinophagia</taxon>
        <taxon>Chitinophagales</taxon>
        <taxon>Chitinophagaceae</taxon>
        <taxon>Chitinophaga</taxon>
    </lineage>
</organism>
<sequence length="152" mass="17254">MKHLRFVFLAPKAALLLFATILFPILHAAAQTKTFAYSTSRMANEKTVDNGAPVESFNVRIMQLQKDQLLFQLSVDNPSNDKLTLYIKDNFNNTLHREVLPATLRFEARYNLGSLEDGDYTFEIRSGKTKLAEKSIAIKTQTMVNRNVSVIE</sequence>
<evidence type="ECO:0000313" key="3">
    <source>
        <dbReference type="Proteomes" id="UP000320811"/>
    </source>
</evidence>
<feature type="chain" id="PRO_5021749851" evidence="1">
    <location>
        <begin position="29"/>
        <end position="152"/>
    </location>
</feature>
<dbReference type="Proteomes" id="UP000320811">
    <property type="component" value="Unassembled WGS sequence"/>
</dbReference>
<dbReference type="OrthoDB" id="955414at2"/>
<dbReference type="EMBL" id="VIWO01000001">
    <property type="protein sequence ID" value="TWF44595.1"/>
    <property type="molecule type" value="Genomic_DNA"/>
</dbReference>
<comment type="caution">
    <text evidence="2">The sequence shown here is derived from an EMBL/GenBank/DDBJ whole genome shotgun (WGS) entry which is preliminary data.</text>
</comment>
<evidence type="ECO:0000256" key="1">
    <source>
        <dbReference type="SAM" id="SignalP"/>
    </source>
</evidence>
<name>A0A561Q2K2_9BACT</name>
<protein>
    <submittedName>
        <fullName evidence="2">Uncharacterized protein</fullName>
    </submittedName>
</protein>
<keyword evidence="3" id="KW-1185">Reference proteome</keyword>